<keyword evidence="1" id="KW-0732">Signal</keyword>
<dbReference type="EMBL" id="BQNB010009053">
    <property type="protein sequence ID" value="GJS58059.1"/>
    <property type="molecule type" value="Genomic_DNA"/>
</dbReference>
<comment type="caution">
    <text evidence="2">The sequence shown here is derived from an EMBL/GenBank/DDBJ whole genome shotgun (WGS) entry which is preliminary data.</text>
</comment>
<protein>
    <submittedName>
        <fullName evidence="2">Uncharacterized protein</fullName>
    </submittedName>
</protein>
<proteinExistence type="predicted"/>
<accession>A0ABQ4WYS4</accession>
<gene>
    <name evidence="2" type="ORF">Tco_0652843</name>
</gene>
<sequence>MERGLRQGDPLSLFLFLIVAEALQVLTLEACHIGIFQGVSLTDDDGTNLLYGIGIDLREVESFSNILNCNNDVLPFVYLGLPVGKWKWRFHVESEALWCKVVKSIHGPNGGFDVHSNSGLHKDVEDGRDVMFWNDVWLECGVRIKDKYPRLFTLETHQDCSITDHWKLQNGAWVGDWSSRSDLKGRSIDDLIELSNPLSTICLVDGSHH</sequence>
<evidence type="ECO:0000256" key="1">
    <source>
        <dbReference type="SAM" id="SignalP"/>
    </source>
</evidence>
<keyword evidence="3" id="KW-1185">Reference proteome</keyword>
<dbReference type="Proteomes" id="UP001151760">
    <property type="component" value="Unassembled WGS sequence"/>
</dbReference>
<reference evidence="2" key="1">
    <citation type="journal article" date="2022" name="Int. J. Mol. Sci.">
        <title>Draft Genome of Tanacetum Coccineum: Genomic Comparison of Closely Related Tanacetum-Family Plants.</title>
        <authorList>
            <person name="Yamashiro T."/>
            <person name="Shiraishi A."/>
            <person name="Nakayama K."/>
            <person name="Satake H."/>
        </authorList>
    </citation>
    <scope>NUCLEOTIDE SEQUENCE</scope>
</reference>
<feature type="chain" id="PRO_5046968464" evidence="1">
    <location>
        <begin position="23"/>
        <end position="209"/>
    </location>
</feature>
<reference evidence="2" key="2">
    <citation type="submission" date="2022-01" db="EMBL/GenBank/DDBJ databases">
        <authorList>
            <person name="Yamashiro T."/>
            <person name="Shiraishi A."/>
            <person name="Satake H."/>
            <person name="Nakayama K."/>
        </authorList>
    </citation>
    <scope>NUCLEOTIDE SEQUENCE</scope>
</reference>
<evidence type="ECO:0000313" key="3">
    <source>
        <dbReference type="Proteomes" id="UP001151760"/>
    </source>
</evidence>
<organism evidence="2 3">
    <name type="scientific">Tanacetum coccineum</name>
    <dbReference type="NCBI Taxonomy" id="301880"/>
    <lineage>
        <taxon>Eukaryota</taxon>
        <taxon>Viridiplantae</taxon>
        <taxon>Streptophyta</taxon>
        <taxon>Embryophyta</taxon>
        <taxon>Tracheophyta</taxon>
        <taxon>Spermatophyta</taxon>
        <taxon>Magnoliopsida</taxon>
        <taxon>eudicotyledons</taxon>
        <taxon>Gunneridae</taxon>
        <taxon>Pentapetalae</taxon>
        <taxon>asterids</taxon>
        <taxon>campanulids</taxon>
        <taxon>Asterales</taxon>
        <taxon>Asteraceae</taxon>
        <taxon>Asteroideae</taxon>
        <taxon>Anthemideae</taxon>
        <taxon>Anthemidinae</taxon>
        <taxon>Tanacetum</taxon>
    </lineage>
</organism>
<name>A0ABQ4WYS4_9ASTR</name>
<feature type="signal peptide" evidence="1">
    <location>
        <begin position="1"/>
        <end position="22"/>
    </location>
</feature>
<evidence type="ECO:0000313" key="2">
    <source>
        <dbReference type="EMBL" id="GJS58059.1"/>
    </source>
</evidence>